<dbReference type="Proteomes" id="UP000004892">
    <property type="component" value="Unassembled WGS sequence"/>
</dbReference>
<dbReference type="InterPro" id="IPR013128">
    <property type="entry name" value="Peptidase_C1A"/>
</dbReference>
<name>H1DHM0_9BACT</name>
<dbReference type="eggNOG" id="COG1404">
    <property type="taxonomic scope" value="Bacteria"/>
</dbReference>
<protein>
    <recommendedName>
        <fullName evidence="2">Peptidase C1A papain C-terminal domain-containing protein</fullName>
    </recommendedName>
</protein>
<reference evidence="3 4" key="1">
    <citation type="submission" date="2012-01" db="EMBL/GenBank/DDBJ databases">
        <title>The Genome Sequence of Odoribacter laneus YIT 12061.</title>
        <authorList>
            <consortium name="The Broad Institute Genome Sequencing Platform"/>
            <person name="Earl A."/>
            <person name="Ward D."/>
            <person name="Feldgarden M."/>
            <person name="Gevers D."/>
            <person name="Morotomi M."/>
            <person name="Young S.K."/>
            <person name="Zeng Q."/>
            <person name="Gargeya S."/>
            <person name="Fitzgerald M."/>
            <person name="Haas B."/>
            <person name="Abouelleil A."/>
            <person name="Alvarado L."/>
            <person name="Arachchi H.M."/>
            <person name="Berlin A."/>
            <person name="Chapman S.B."/>
            <person name="Gearin G."/>
            <person name="Goldberg J."/>
            <person name="Griggs A."/>
            <person name="Gujja S."/>
            <person name="Hansen M."/>
            <person name="Heiman D."/>
            <person name="Howarth C."/>
            <person name="Larimer J."/>
            <person name="Lui A."/>
            <person name="MacDonald P.J.P."/>
            <person name="McCowen C."/>
            <person name="Montmayeur A."/>
            <person name="Murphy C."/>
            <person name="Neiman D."/>
            <person name="Pearson M."/>
            <person name="Priest M."/>
            <person name="Roberts A."/>
            <person name="Saif S."/>
            <person name="Shea T."/>
            <person name="Sisk P."/>
            <person name="Stolte C."/>
            <person name="Sykes S."/>
            <person name="Wortman J."/>
            <person name="Nusbaum C."/>
            <person name="Birren B."/>
        </authorList>
    </citation>
    <scope>NUCLEOTIDE SEQUENCE [LARGE SCALE GENOMIC DNA]</scope>
    <source>
        <strain evidence="3 4">YIT 12061</strain>
    </source>
</reference>
<organism evidence="3 4">
    <name type="scientific">Odoribacter laneus YIT 12061</name>
    <dbReference type="NCBI Taxonomy" id="742817"/>
    <lineage>
        <taxon>Bacteria</taxon>
        <taxon>Pseudomonadati</taxon>
        <taxon>Bacteroidota</taxon>
        <taxon>Bacteroidia</taxon>
        <taxon>Bacteroidales</taxon>
        <taxon>Odoribacteraceae</taxon>
        <taxon>Odoribacter</taxon>
    </lineage>
</organism>
<dbReference type="Gene3D" id="3.90.70.10">
    <property type="entry name" value="Cysteine proteinases"/>
    <property type="match status" value="1"/>
</dbReference>
<dbReference type="eggNOG" id="COG4870">
    <property type="taxonomic scope" value="Bacteria"/>
</dbReference>
<evidence type="ECO:0000259" key="2">
    <source>
        <dbReference type="SMART" id="SM00645"/>
    </source>
</evidence>
<dbReference type="PANTHER" id="PTHR12411">
    <property type="entry name" value="CYSTEINE PROTEASE FAMILY C1-RELATED"/>
    <property type="match status" value="1"/>
</dbReference>
<proteinExistence type="inferred from homology"/>
<dbReference type="PATRIC" id="fig|742817.3.peg.1875"/>
<dbReference type="STRING" id="742817.HMPREF9449_01756"/>
<evidence type="ECO:0000256" key="1">
    <source>
        <dbReference type="ARBA" id="ARBA00008455"/>
    </source>
</evidence>
<dbReference type="GO" id="GO:0006508">
    <property type="term" value="P:proteolysis"/>
    <property type="evidence" value="ECO:0007669"/>
    <property type="project" value="InterPro"/>
</dbReference>
<keyword evidence="4" id="KW-1185">Reference proteome</keyword>
<dbReference type="InterPro" id="IPR000668">
    <property type="entry name" value="Peptidase_C1A_C"/>
</dbReference>
<dbReference type="EMBL" id="ADMC01000023">
    <property type="protein sequence ID" value="EHP47149.1"/>
    <property type="molecule type" value="Genomic_DNA"/>
</dbReference>
<dbReference type="CDD" id="cd02248">
    <property type="entry name" value="Peptidase_C1A"/>
    <property type="match status" value="1"/>
</dbReference>
<dbReference type="SMART" id="SM00645">
    <property type="entry name" value="Pept_C1"/>
    <property type="match status" value="1"/>
</dbReference>
<dbReference type="RefSeq" id="WP_009136904.1">
    <property type="nucleotide sequence ID" value="NZ_JH594596.1"/>
</dbReference>
<sequence>MDKKYYNELNQRIQASGKSWLAGETSISLLPEFQRRLHLGYIPEEGEWTDKELEEQALLNLKKHLLTDDLPVCVDWRNYKGNNYVTTVKDQGSCGSCVAFGVVATLEARMRVIMQAPVKQSSGILPLLSEAQLFFCGGGAVGASCGKGWSAEPALKYCQESGLAPDNCFPYQPKDQSCILPGDWEQKITKVGRFHKINDPTAMKQWLSEKGPLVTRFNVYDDFYSYKKGVYHRVSQKLEGGHCISCIGYDEHQKAWICKNSWGKAWGIDGFFLIGYGECGIDASMWAVDSFSEFYPLYPGILLRDNFKDFGQVPVAGTLTTSPDIIPYGKEVINNPEKELKEKWFADCGKDLLANVGNYIYMRAFNLNTIEEDVKFHLYYSPASLLMYPGKWKDNALKTSSGQAYAEAKGVNQGEIVVASDSFCWKPAIIKDDHYCLVGRVETASHPNPIPELEQIPDFAKFISENPGFAWRNVSVVSKDIPDYSITLDYDQGKTTESMYFVITCLNCARGASVELTCGSTLPKPTINIPKRKIDSSDFVIGVESKIPAEFTGKLIFNYWKEKAKAIEEWQIRISAFYLSEQNNTLHSCYAIPIEGSKGPKKGILIGDYTIKSSDIKK</sequence>
<dbReference type="SUPFAM" id="SSF54001">
    <property type="entry name" value="Cysteine proteinases"/>
    <property type="match status" value="1"/>
</dbReference>
<evidence type="ECO:0000313" key="3">
    <source>
        <dbReference type="EMBL" id="EHP47149.1"/>
    </source>
</evidence>
<dbReference type="HOGENOM" id="CLU_442004_0_0_10"/>
<feature type="domain" description="Peptidase C1A papain C-terminal" evidence="2">
    <location>
        <begin position="70"/>
        <end position="290"/>
    </location>
</feature>
<gene>
    <name evidence="3" type="ORF">HMPREF9449_01756</name>
</gene>
<comment type="similarity">
    <text evidence="1">Belongs to the peptidase C1 family.</text>
</comment>
<evidence type="ECO:0000313" key="4">
    <source>
        <dbReference type="Proteomes" id="UP000004892"/>
    </source>
</evidence>
<dbReference type="InterPro" id="IPR038765">
    <property type="entry name" value="Papain-like_cys_pep_sf"/>
</dbReference>
<dbReference type="GeneID" id="98070656"/>
<dbReference type="InterPro" id="IPR039417">
    <property type="entry name" value="Peptidase_C1A_papain-like"/>
</dbReference>
<dbReference type="Pfam" id="PF00112">
    <property type="entry name" value="Peptidase_C1"/>
    <property type="match status" value="1"/>
</dbReference>
<comment type="caution">
    <text evidence="3">The sequence shown here is derived from an EMBL/GenBank/DDBJ whole genome shotgun (WGS) entry which is preliminary data.</text>
</comment>
<accession>H1DHM0</accession>
<dbReference type="AlphaFoldDB" id="H1DHM0"/>
<dbReference type="GO" id="GO:0008234">
    <property type="term" value="F:cysteine-type peptidase activity"/>
    <property type="evidence" value="ECO:0007669"/>
    <property type="project" value="InterPro"/>
</dbReference>